<accession>A0A8J5USJ3</accession>
<protein>
    <recommendedName>
        <fullName evidence="4">Lipocalin/cytosolic fatty-acid binding domain-containing protein</fullName>
    </recommendedName>
</protein>
<dbReference type="AlphaFoldDB" id="A0A8J5USJ3"/>
<gene>
    <name evidence="2" type="ORF">G9C98_008366</name>
</gene>
<evidence type="ECO:0008006" key="4">
    <source>
        <dbReference type="Google" id="ProtNLM"/>
    </source>
</evidence>
<organism evidence="2 3">
    <name type="scientific">Cotesia typhae</name>
    <dbReference type="NCBI Taxonomy" id="2053667"/>
    <lineage>
        <taxon>Eukaryota</taxon>
        <taxon>Metazoa</taxon>
        <taxon>Ecdysozoa</taxon>
        <taxon>Arthropoda</taxon>
        <taxon>Hexapoda</taxon>
        <taxon>Insecta</taxon>
        <taxon>Pterygota</taxon>
        <taxon>Neoptera</taxon>
        <taxon>Endopterygota</taxon>
        <taxon>Hymenoptera</taxon>
        <taxon>Apocrita</taxon>
        <taxon>Ichneumonoidea</taxon>
        <taxon>Braconidae</taxon>
        <taxon>Microgastrinae</taxon>
        <taxon>Cotesia</taxon>
    </lineage>
</organism>
<feature type="signal peptide" evidence="1">
    <location>
        <begin position="1"/>
        <end position="16"/>
    </location>
</feature>
<dbReference type="OrthoDB" id="565904at2759"/>
<evidence type="ECO:0000256" key="1">
    <source>
        <dbReference type="SAM" id="SignalP"/>
    </source>
</evidence>
<proteinExistence type="predicted"/>
<dbReference type="Proteomes" id="UP000729913">
    <property type="component" value="Unassembled WGS sequence"/>
</dbReference>
<comment type="caution">
    <text evidence="2">The sequence shown here is derived from an EMBL/GenBank/DDBJ whole genome shotgun (WGS) entry which is preliminary data.</text>
</comment>
<name>A0A8J5USJ3_9HYME</name>
<feature type="chain" id="PRO_5035258466" description="Lipocalin/cytosolic fatty-acid binding domain-containing protein" evidence="1">
    <location>
        <begin position="17"/>
        <end position="98"/>
    </location>
</feature>
<dbReference type="InterPro" id="IPR022272">
    <property type="entry name" value="Lipocalin_CS"/>
</dbReference>
<evidence type="ECO:0000313" key="2">
    <source>
        <dbReference type="EMBL" id="KAG8033885.1"/>
    </source>
</evidence>
<keyword evidence="1" id="KW-0732">Signal</keyword>
<sequence>MFEPVIIFWLIAGAFAQSSSSSSFSSSSSSSGAQALFDGPCPQIVADPIDFNRYAGPWYEVERTADHFNEDSEYCHISTWAKPINNTARISFRTFSPK</sequence>
<dbReference type="EMBL" id="JAAOIC020000072">
    <property type="protein sequence ID" value="KAG8033885.1"/>
    <property type="molecule type" value="Genomic_DNA"/>
</dbReference>
<reference evidence="2" key="2">
    <citation type="submission" date="2021-04" db="EMBL/GenBank/DDBJ databases">
        <title>Genome-wide patterns of bracovirus chromosomal integration into multiple host tissues during parasitism.</title>
        <authorList>
            <person name="Chebbi M.A.C."/>
        </authorList>
    </citation>
    <scope>NUCLEOTIDE SEQUENCE</scope>
    <source>
        <tissue evidence="2">Whole body</tissue>
    </source>
</reference>
<keyword evidence="3" id="KW-1185">Reference proteome</keyword>
<dbReference type="PROSITE" id="PS00213">
    <property type="entry name" value="LIPOCALIN"/>
    <property type="match status" value="1"/>
</dbReference>
<reference evidence="2" key="1">
    <citation type="submission" date="2020-03" db="EMBL/GenBank/DDBJ databases">
        <authorList>
            <person name="Chebbi M.A."/>
            <person name="Drezen J.M."/>
        </authorList>
    </citation>
    <scope>NUCLEOTIDE SEQUENCE</scope>
    <source>
        <tissue evidence="2">Whole body</tissue>
    </source>
</reference>
<evidence type="ECO:0000313" key="3">
    <source>
        <dbReference type="Proteomes" id="UP000729913"/>
    </source>
</evidence>